<dbReference type="Gene3D" id="2.30.130.40">
    <property type="entry name" value="LON domain-like"/>
    <property type="match status" value="1"/>
</dbReference>
<dbReference type="Pfam" id="PF02190">
    <property type="entry name" value="LON_substr_bdg"/>
    <property type="match status" value="1"/>
</dbReference>
<protein>
    <recommendedName>
        <fullName evidence="7">endopeptidase La</fullName>
        <ecNumber evidence="7">3.4.21.53</ecNumber>
    </recommendedName>
</protein>
<dbReference type="NCBIfam" id="TIGR00763">
    <property type="entry name" value="lon"/>
    <property type="match status" value="1"/>
</dbReference>
<evidence type="ECO:0000256" key="7">
    <source>
        <dbReference type="ARBA" id="ARBA00066743"/>
    </source>
</evidence>
<dbReference type="SUPFAM" id="SSF52540">
    <property type="entry name" value="P-loop containing nucleoside triphosphate hydrolases"/>
    <property type="match status" value="1"/>
</dbReference>
<evidence type="ECO:0000256" key="6">
    <source>
        <dbReference type="ARBA" id="ARBA00050665"/>
    </source>
</evidence>
<keyword evidence="1" id="KW-0645">Protease</keyword>
<dbReference type="PROSITE" id="PS51787">
    <property type="entry name" value="LON_N"/>
    <property type="match status" value="1"/>
</dbReference>
<dbReference type="GO" id="GO:0006515">
    <property type="term" value="P:protein quality control for misfolded or incompletely synthesized proteins"/>
    <property type="evidence" value="ECO:0007669"/>
    <property type="project" value="TreeGrafter"/>
</dbReference>
<dbReference type="FunFam" id="3.40.50.300:FF:000021">
    <property type="entry name" value="Lon protease homolog"/>
    <property type="match status" value="1"/>
</dbReference>
<dbReference type="EC" id="3.4.21.53" evidence="7"/>
<dbReference type="InterPro" id="IPR046336">
    <property type="entry name" value="Lon_prtase_N_sf"/>
</dbReference>
<dbReference type="GO" id="GO:0003697">
    <property type="term" value="F:single-stranded DNA binding"/>
    <property type="evidence" value="ECO:0007669"/>
    <property type="project" value="TreeGrafter"/>
</dbReference>
<keyword evidence="4" id="KW-0720">Serine protease</keyword>
<dbReference type="FunFam" id="2.30.130.40:FF:000007">
    <property type="entry name" value="Lon protease homolog, mitochondrial"/>
    <property type="match status" value="1"/>
</dbReference>
<dbReference type="GO" id="GO:0004252">
    <property type="term" value="F:serine-type endopeptidase activity"/>
    <property type="evidence" value="ECO:0007669"/>
    <property type="project" value="UniProtKB-EC"/>
</dbReference>
<dbReference type="FunFam" id="1.20.5.5270:FF:000001">
    <property type="entry name" value="Lon protease homolog, mitochondrial"/>
    <property type="match status" value="1"/>
</dbReference>
<dbReference type="PANTHER" id="PTHR43718:SF2">
    <property type="entry name" value="LON PROTEASE HOMOLOG, MITOCHONDRIAL"/>
    <property type="match status" value="1"/>
</dbReference>
<feature type="domain" description="Lon N-terminal" evidence="8">
    <location>
        <begin position="50"/>
        <end position="261"/>
    </location>
</feature>
<dbReference type="InterPro" id="IPR003593">
    <property type="entry name" value="AAA+_ATPase"/>
</dbReference>
<evidence type="ECO:0000256" key="5">
    <source>
        <dbReference type="ARBA" id="ARBA00022840"/>
    </source>
</evidence>
<evidence type="ECO:0000313" key="9">
    <source>
        <dbReference type="EMBL" id="WMV50439.1"/>
    </source>
</evidence>
<dbReference type="GO" id="GO:0004176">
    <property type="term" value="F:ATP-dependent peptidase activity"/>
    <property type="evidence" value="ECO:0007669"/>
    <property type="project" value="InterPro"/>
</dbReference>
<evidence type="ECO:0000259" key="8">
    <source>
        <dbReference type="PROSITE" id="PS51787"/>
    </source>
</evidence>
<dbReference type="EMBL" id="CP133621">
    <property type="protein sequence ID" value="WMV50439.1"/>
    <property type="molecule type" value="Genomic_DNA"/>
</dbReference>
<dbReference type="GO" id="GO:0051131">
    <property type="term" value="P:chaperone-mediated protein complex assembly"/>
    <property type="evidence" value="ECO:0007669"/>
    <property type="project" value="TreeGrafter"/>
</dbReference>
<dbReference type="CDD" id="cd19500">
    <property type="entry name" value="RecA-like_Lon"/>
    <property type="match status" value="1"/>
</dbReference>
<dbReference type="Gene3D" id="3.40.50.300">
    <property type="entry name" value="P-loop containing nucleotide triphosphate hydrolases"/>
    <property type="match status" value="1"/>
</dbReference>
<dbReference type="InterPro" id="IPR015947">
    <property type="entry name" value="PUA-like_sf"/>
</dbReference>
<name>A0AAF0UR19_SOLVR</name>
<dbReference type="GO" id="GO:0005524">
    <property type="term" value="F:ATP binding"/>
    <property type="evidence" value="ECO:0007669"/>
    <property type="project" value="UniProtKB-KW"/>
</dbReference>
<accession>A0AAF0UR19</accession>
<dbReference type="GO" id="GO:0007005">
    <property type="term" value="P:mitochondrion organization"/>
    <property type="evidence" value="ECO:0007669"/>
    <property type="project" value="TreeGrafter"/>
</dbReference>
<evidence type="ECO:0000256" key="1">
    <source>
        <dbReference type="ARBA" id="ARBA00022670"/>
    </source>
</evidence>
<dbReference type="SUPFAM" id="SSF88697">
    <property type="entry name" value="PUA domain-like"/>
    <property type="match status" value="1"/>
</dbReference>
<dbReference type="InterPro" id="IPR027417">
    <property type="entry name" value="P-loop_NTPase"/>
</dbReference>
<dbReference type="GO" id="GO:0016887">
    <property type="term" value="F:ATP hydrolysis activity"/>
    <property type="evidence" value="ECO:0007669"/>
    <property type="project" value="InterPro"/>
</dbReference>
<sequence>FFSCSESDDEAEPSWNLNILLSYHIPTPESSMLSSSTVIETSRKLVMGKVLALPLPHRPLFPGVYMPIYVKDPKVLAALVESRKRQAPYAGAFLIKDEQGTDPNVVSASDTEKNIYELKGKDLFSRLHEVGTLAQITSIQGDQVILIGHRRIRMTEVVSEEPLTVKVDHLKEKPYNKDDDVIKATSFEVLSTLRDVLKTSSLWKDHVQTYIQHIGDFNYARLADFGAAISGANQLQCQQVLEELDVHKRLQLTLEIVKKEMEISKIQESIAKAIEEKISGEQRRYLLNEQLKAIKKAFLKQAFSMTLILIALLQELGLETDDKTALSAKFRERLEPNKEKIPAHVMQVIEEELTKLQLLEASSSEFNVTRNYLDWLTALPWGSYSDENFDVLRAETILDEDHYGLSDVKERILEFIAVGKLRGTSQGKIICLSGPPGVGKTSIGRSIARALNRKFYRFSVGGLSDVAEIKGHRRTYIGAMPGKMVQCLKSVGTANPLVLIDEIDKLGRGHAGDPASAMLELLDPEQNANFLDHYLDVPIDLSKVLFVCTANVLEMIPNPLLDRMEVIAIAGYITDEKLHIARDYLEKSTRETCGIKPEQVCIKEMSLVASHLFQTHLSVEFCAYFSVPIFEISEQT</sequence>
<dbReference type="SMART" id="SM00464">
    <property type="entry name" value="LON"/>
    <property type="match status" value="1"/>
</dbReference>
<keyword evidence="3" id="KW-0378">Hydrolase</keyword>
<gene>
    <name evidence="9" type="ORF">MTR67_043824</name>
</gene>
<reference evidence="9" key="1">
    <citation type="submission" date="2023-08" db="EMBL/GenBank/DDBJ databases">
        <title>A de novo genome assembly of Solanum verrucosum Schlechtendal, a Mexican diploid species geographically isolated from the other diploid A-genome species in potato relatives.</title>
        <authorList>
            <person name="Hosaka K."/>
        </authorList>
    </citation>
    <scope>NUCLEOTIDE SEQUENCE</scope>
    <source>
        <tissue evidence="9">Young leaves</tissue>
    </source>
</reference>
<dbReference type="InterPro" id="IPR003111">
    <property type="entry name" value="Lon_prtase_N"/>
</dbReference>
<dbReference type="FunFam" id="1.20.58.1480:FF:000006">
    <property type="entry name" value="Lon protease homolog, mitochondrial"/>
    <property type="match status" value="1"/>
</dbReference>
<dbReference type="InterPro" id="IPR003959">
    <property type="entry name" value="ATPase_AAA_core"/>
</dbReference>
<dbReference type="PANTHER" id="PTHR43718">
    <property type="entry name" value="LON PROTEASE"/>
    <property type="match status" value="1"/>
</dbReference>
<evidence type="ECO:0000256" key="4">
    <source>
        <dbReference type="ARBA" id="ARBA00022825"/>
    </source>
</evidence>
<evidence type="ECO:0000256" key="3">
    <source>
        <dbReference type="ARBA" id="ARBA00022801"/>
    </source>
</evidence>
<dbReference type="GO" id="GO:0005759">
    <property type="term" value="C:mitochondrial matrix"/>
    <property type="evidence" value="ECO:0007669"/>
    <property type="project" value="TreeGrafter"/>
</dbReference>
<feature type="non-terminal residue" evidence="9">
    <location>
        <position position="1"/>
    </location>
</feature>
<keyword evidence="2" id="KW-0547">Nucleotide-binding</keyword>
<evidence type="ECO:0000313" key="10">
    <source>
        <dbReference type="Proteomes" id="UP001234989"/>
    </source>
</evidence>
<dbReference type="InterPro" id="IPR004815">
    <property type="entry name" value="Lon_bac/euk-typ"/>
</dbReference>
<evidence type="ECO:0000256" key="2">
    <source>
        <dbReference type="ARBA" id="ARBA00022741"/>
    </source>
</evidence>
<dbReference type="AlphaFoldDB" id="A0AAF0UR19"/>
<proteinExistence type="predicted"/>
<keyword evidence="5" id="KW-0067">ATP-binding</keyword>
<keyword evidence="10" id="KW-1185">Reference proteome</keyword>
<dbReference type="SMART" id="SM00382">
    <property type="entry name" value="AAA"/>
    <property type="match status" value="1"/>
</dbReference>
<dbReference type="Pfam" id="PF00004">
    <property type="entry name" value="AAA"/>
    <property type="match status" value="1"/>
</dbReference>
<organism evidence="9 10">
    <name type="scientific">Solanum verrucosum</name>
    <dbReference type="NCBI Taxonomy" id="315347"/>
    <lineage>
        <taxon>Eukaryota</taxon>
        <taxon>Viridiplantae</taxon>
        <taxon>Streptophyta</taxon>
        <taxon>Embryophyta</taxon>
        <taxon>Tracheophyta</taxon>
        <taxon>Spermatophyta</taxon>
        <taxon>Magnoliopsida</taxon>
        <taxon>eudicotyledons</taxon>
        <taxon>Gunneridae</taxon>
        <taxon>Pentapetalae</taxon>
        <taxon>asterids</taxon>
        <taxon>lamiids</taxon>
        <taxon>Solanales</taxon>
        <taxon>Solanaceae</taxon>
        <taxon>Solanoideae</taxon>
        <taxon>Solaneae</taxon>
        <taxon>Solanum</taxon>
    </lineage>
</organism>
<comment type="catalytic activity">
    <reaction evidence="6">
        <text>Hydrolysis of proteins in presence of ATP.</text>
        <dbReference type="EC" id="3.4.21.53"/>
    </reaction>
</comment>
<dbReference type="Proteomes" id="UP001234989">
    <property type="component" value="Chromosome 10"/>
</dbReference>
<dbReference type="Gene3D" id="1.20.58.1480">
    <property type="match status" value="1"/>
</dbReference>
<dbReference type="Gene3D" id="1.20.5.5270">
    <property type="match status" value="1"/>
</dbReference>
<dbReference type="InterPro" id="IPR027065">
    <property type="entry name" value="Lon_Prtase"/>
</dbReference>